<reference evidence="3" key="1">
    <citation type="submission" date="2014-04" db="EMBL/GenBank/DDBJ databases">
        <title>Evolutionary Origins and Diversification of the Mycorrhizal Mutualists.</title>
        <authorList>
            <consortium name="DOE Joint Genome Institute"/>
            <consortium name="Mycorrhizal Genomics Consortium"/>
            <person name="Kohler A."/>
            <person name="Kuo A."/>
            <person name="Nagy L.G."/>
            <person name="Floudas D."/>
            <person name="Copeland A."/>
            <person name="Barry K.W."/>
            <person name="Cichocki N."/>
            <person name="Veneault-Fourrey C."/>
            <person name="LaButti K."/>
            <person name="Lindquist E.A."/>
            <person name="Lipzen A."/>
            <person name="Lundell T."/>
            <person name="Morin E."/>
            <person name="Murat C."/>
            <person name="Riley R."/>
            <person name="Ohm R."/>
            <person name="Sun H."/>
            <person name="Tunlid A."/>
            <person name="Henrissat B."/>
            <person name="Grigoriev I.V."/>
            <person name="Hibbett D.S."/>
            <person name="Martin F."/>
        </authorList>
    </citation>
    <scope>NUCLEOTIDE SEQUENCE [LARGE SCALE GENOMIC DNA]</scope>
    <source>
        <strain evidence="3">FD-334 SS-4</strain>
    </source>
</reference>
<dbReference type="InterPro" id="IPR011009">
    <property type="entry name" value="Kinase-like_dom_sf"/>
</dbReference>
<organism evidence="2 3">
    <name type="scientific">Hypholoma sublateritium (strain FD-334 SS-4)</name>
    <dbReference type="NCBI Taxonomy" id="945553"/>
    <lineage>
        <taxon>Eukaryota</taxon>
        <taxon>Fungi</taxon>
        <taxon>Dikarya</taxon>
        <taxon>Basidiomycota</taxon>
        <taxon>Agaricomycotina</taxon>
        <taxon>Agaricomycetes</taxon>
        <taxon>Agaricomycetidae</taxon>
        <taxon>Agaricales</taxon>
        <taxon>Agaricineae</taxon>
        <taxon>Strophariaceae</taxon>
        <taxon>Hypholoma</taxon>
    </lineage>
</organism>
<keyword evidence="3" id="KW-1185">Reference proteome</keyword>
<protein>
    <recommendedName>
        <fullName evidence="1">Protein kinase domain-containing protein</fullName>
    </recommendedName>
</protein>
<dbReference type="STRING" id="945553.A0A0D2PFA9"/>
<evidence type="ECO:0000313" key="3">
    <source>
        <dbReference type="Proteomes" id="UP000054270"/>
    </source>
</evidence>
<dbReference type="PANTHER" id="PTHR24362">
    <property type="entry name" value="SERINE/THREONINE-PROTEIN KINASE NEK"/>
    <property type="match status" value="1"/>
</dbReference>
<dbReference type="AlphaFoldDB" id="A0A0D2PFA9"/>
<dbReference type="SUPFAM" id="SSF56112">
    <property type="entry name" value="Protein kinase-like (PK-like)"/>
    <property type="match status" value="1"/>
</dbReference>
<dbReference type="SMART" id="SM00220">
    <property type="entry name" value="S_TKc"/>
    <property type="match status" value="1"/>
</dbReference>
<proteinExistence type="predicted"/>
<dbReference type="Pfam" id="PF00069">
    <property type="entry name" value="Pkinase"/>
    <property type="match status" value="1"/>
</dbReference>
<dbReference type="GO" id="GO:0004672">
    <property type="term" value="F:protein kinase activity"/>
    <property type="evidence" value="ECO:0007669"/>
    <property type="project" value="InterPro"/>
</dbReference>
<dbReference type="EMBL" id="KN817525">
    <property type="protein sequence ID" value="KJA27186.1"/>
    <property type="molecule type" value="Genomic_DNA"/>
</dbReference>
<gene>
    <name evidence="2" type="ORF">HYPSUDRAFT_63450</name>
</gene>
<dbReference type="CDD" id="cd00180">
    <property type="entry name" value="PKc"/>
    <property type="match status" value="1"/>
</dbReference>
<evidence type="ECO:0000259" key="1">
    <source>
        <dbReference type="PROSITE" id="PS50011"/>
    </source>
</evidence>
<dbReference type="Gene3D" id="1.10.510.10">
    <property type="entry name" value="Transferase(Phosphotransferase) domain 1"/>
    <property type="match status" value="1"/>
</dbReference>
<dbReference type="Proteomes" id="UP000054270">
    <property type="component" value="Unassembled WGS sequence"/>
</dbReference>
<dbReference type="PANTHER" id="PTHR24362:SF309">
    <property type="entry name" value="PROTEIN KINASE DOMAIN-CONTAINING PROTEIN"/>
    <property type="match status" value="1"/>
</dbReference>
<evidence type="ECO:0000313" key="2">
    <source>
        <dbReference type="EMBL" id="KJA27186.1"/>
    </source>
</evidence>
<name>A0A0D2PFA9_HYPSF</name>
<dbReference type="OrthoDB" id="3173976at2759"/>
<dbReference type="OMA" id="YACIDYE"/>
<sequence>MLPSFLDRKAKGKPFLQRPEIFASDVWDNEDSLASPTSSESSFDEDDVNRRITPFWPKYRSILRARGFCLETVKDVKKYYGQQSKAALGFGWDSPYYSRQSDFQDDDALCPDAGIPDNLFRGVRLSDSKRVVVKAVHFKSREYSVICELSRPPLSDDPMNHSIPVLDLFELADDDIAFIVMEEWSSQLVTNSGLCCLGLFLSSMRQCIEHIVFMHKHRITHLDISLRNLLTDYQGRCAYIDYELSRRFENSSKALVYNYRGTELPPECEKEGGIDPYKVDVWALAVLILRACKLTGFWVPELMHVIDPMLKEDPNRRPSAFTALQIFDKVTKSLGFHLQPVCTSPH</sequence>
<dbReference type="PROSITE" id="PS50011">
    <property type="entry name" value="PROTEIN_KINASE_DOM"/>
    <property type="match status" value="1"/>
</dbReference>
<feature type="domain" description="Protein kinase" evidence="1">
    <location>
        <begin position="82"/>
        <end position="346"/>
    </location>
</feature>
<accession>A0A0D2PFA9</accession>
<dbReference type="GO" id="GO:0005524">
    <property type="term" value="F:ATP binding"/>
    <property type="evidence" value="ECO:0007669"/>
    <property type="project" value="InterPro"/>
</dbReference>
<dbReference type="InterPro" id="IPR000719">
    <property type="entry name" value="Prot_kinase_dom"/>
</dbReference>